<dbReference type="OrthoDB" id="7160947at2"/>
<dbReference type="eggNOG" id="COG5389">
    <property type="taxonomic scope" value="Bacteria"/>
</dbReference>
<keyword evidence="2" id="KW-1185">Reference proteome</keyword>
<gene>
    <name evidence="1" type="ORF">OCH239_16320</name>
</gene>
<dbReference type="Pfam" id="PF05258">
    <property type="entry name" value="DciA"/>
    <property type="match status" value="1"/>
</dbReference>
<dbReference type="PATRIC" id="fig|1449350.3.peg.1385"/>
<evidence type="ECO:0000313" key="2">
    <source>
        <dbReference type="Proteomes" id="UP000022447"/>
    </source>
</evidence>
<sequence>MAQRQSSTYGFARTSSLLRGRIRKASESRGFAQARLLTHWAEIAGEKFAAISRPVEVSYGRGGMGATLTLLTTGAAAPMLEMEKERLREKVNAVYGYNAIARIRITQTASTGFAEGQADFRHRRKGQEATAADPTVIAAAEETSRGVDDDGLKAALERLAVNVLSGKGGRG</sequence>
<dbReference type="InterPro" id="IPR010593">
    <property type="entry name" value="DUF1159"/>
</dbReference>
<reference evidence="1 2" key="1">
    <citation type="submission" date="2014-01" db="EMBL/GenBank/DDBJ databases">
        <title>Roseivivax halodurans JCM 10272 Genome Sequencing.</title>
        <authorList>
            <person name="Lai Q."/>
            <person name="Li G."/>
            <person name="Shao Z."/>
        </authorList>
    </citation>
    <scope>NUCLEOTIDE SEQUENCE [LARGE SCALE GENOMIC DNA]</scope>
    <source>
        <strain evidence="1 2">JCM 10272</strain>
    </source>
</reference>
<evidence type="ECO:0000313" key="1">
    <source>
        <dbReference type="EMBL" id="ETX15390.1"/>
    </source>
</evidence>
<organism evidence="1 2">
    <name type="scientific">Roseivivax halodurans JCM 10272</name>
    <dbReference type="NCBI Taxonomy" id="1449350"/>
    <lineage>
        <taxon>Bacteria</taxon>
        <taxon>Pseudomonadati</taxon>
        <taxon>Pseudomonadota</taxon>
        <taxon>Alphaproteobacteria</taxon>
        <taxon>Rhodobacterales</taxon>
        <taxon>Roseobacteraceae</taxon>
        <taxon>Roseivivax</taxon>
    </lineage>
</organism>
<proteinExistence type="predicted"/>
<accession>X7EHS3</accession>
<dbReference type="EMBL" id="JALZ01000005">
    <property type="protein sequence ID" value="ETX15390.1"/>
    <property type="molecule type" value="Genomic_DNA"/>
</dbReference>
<dbReference type="RefSeq" id="WP_037260179.1">
    <property type="nucleotide sequence ID" value="NZ_JALZ01000005.1"/>
</dbReference>
<evidence type="ECO:0008006" key="3">
    <source>
        <dbReference type="Google" id="ProtNLM"/>
    </source>
</evidence>
<name>X7EHS3_9RHOB</name>
<dbReference type="AlphaFoldDB" id="X7EHS3"/>
<dbReference type="STRING" id="1449350.OCH239_16320"/>
<dbReference type="PIRSF" id="PIRSF032064">
    <property type="entry name" value="UCP032064"/>
    <property type="match status" value="1"/>
</dbReference>
<dbReference type="Proteomes" id="UP000022447">
    <property type="component" value="Unassembled WGS sequence"/>
</dbReference>
<comment type="caution">
    <text evidence="1">The sequence shown here is derived from an EMBL/GenBank/DDBJ whole genome shotgun (WGS) entry which is preliminary data.</text>
</comment>
<protein>
    <recommendedName>
        <fullName evidence="3">RNA-binding protein</fullName>
    </recommendedName>
</protein>
<dbReference type="InterPro" id="IPR007922">
    <property type="entry name" value="DciA-like"/>
</dbReference>